<evidence type="ECO:0000313" key="2">
    <source>
        <dbReference type="Proteomes" id="UP000016568"/>
    </source>
</evidence>
<gene>
    <name evidence="1" type="ORF">NT2_10_00580</name>
</gene>
<sequence length="69" mass="7817">MTEKLGLADISHIQLVAIVSTRARLRAHYISPFLIWTQAEAKPDILSEKGMAKVPDGNDFPWQLAYFDM</sequence>
<keyword evidence="2" id="KW-1185">Reference proteome</keyword>
<name>U3A785_9SPHN</name>
<dbReference type="Proteomes" id="UP000016568">
    <property type="component" value="Unassembled WGS sequence"/>
</dbReference>
<organism evidence="1 2">
    <name type="scientific">Caenibius tardaugens NBRC 16725</name>
    <dbReference type="NCBI Taxonomy" id="1219035"/>
    <lineage>
        <taxon>Bacteria</taxon>
        <taxon>Pseudomonadati</taxon>
        <taxon>Pseudomonadota</taxon>
        <taxon>Alphaproteobacteria</taxon>
        <taxon>Sphingomonadales</taxon>
        <taxon>Erythrobacteraceae</taxon>
        <taxon>Caenibius</taxon>
    </lineage>
</organism>
<accession>U3A785</accession>
<evidence type="ECO:0000313" key="1">
    <source>
        <dbReference type="EMBL" id="GAD50613.1"/>
    </source>
</evidence>
<protein>
    <submittedName>
        <fullName evidence="1">Uncharacterized protein</fullName>
    </submittedName>
</protein>
<dbReference type="EMBL" id="BASZ01000010">
    <property type="protein sequence ID" value="GAD50613.1"/>
    <property type="molecule type" value="Genomic_DNA"/>
</dbReference>
<comment type="caution">
    <text evidence="1">The sequence shown here is derived from an EMBL/GenBank/DDBJ whole genome shotgun (WGS) entry which is preliminary data.</text>
</comment>
<reference evidence="1 2" key="1">
    <citation type="submission" date="2013-09" db="EMBL/GenBank/DDBJ databases">
        <title>Whole genome shotgun sequence of Novosphingobium tardaugens NBRC 16725.</title>
        <authorList>
            <person name="Isaki S."/>
            <person name="Hosoyama A."/>
            <person name="Tsuchikane K."/>
            <person name="Katsumata H."/>
            <person name="Ando Y."/>
            <person name="Yamazaki S."/>
            <person name="Fujita N."/>
        </authorList>
    </citation>
    <scope>NUCLEOTIDE SEQUENCE [LARGE SCALE GENOMIC DNA]</scope>
    <source>
        <strain evidence="1 2">NBRC 16725</strain>
    </source>
</reference>
<dbReference type="AlphaFoldDB" id="U3A785"/>
<proteinExistence type="predicted"/>